<evidence type="ECO:0000313" key="2">
    <source>
        <dbReference type="WBParaSite" id="ACRNAN_scaffold474.g9547.t1"/>
    </source>
</evidence>
<evidence type="ECO:0000313" key="1">
    <source>
        <dbReference type="Proteomes" id="UP000887540"/>
    </source>
</evidence>
<reference evidence="2" key="1">
    <citation type="submission" date="2022-11" db="UniProtKB">
        <authorList>
            <consortium name="WormBaseParasite"/>
        </authorList>
    </citation>
    <scope>IDENTIFICATION</scope>
</reference>
<proteinExistence type="predicted"/>
<name>A0A914DZF4_9BILA</name>
<accession>A0A914DZF4</accession>
<keyword evidence="1" id="KW-1185">Reference proteome</keyword>
<organism evidence="1 2">
    <name type="scientific">Acrobeloides nanus</name>
    <dbReference type="NCBI Taxonomy" id="290746"/>
    <lineage>
        <taxon>Eukaryota</taxon>
        <taxon>Metazoa</taxon>
        <taxon>Ecdysozoa</taxon>
        <taxon>Nematoda</taxon>
        <taxon>Chromadorea</taxon>
        <taxon>Rhabditida</taxon>
        <taxon>Tylenchina</taxon>
        <taxon>Cephalobomorpha</taxon>
        <taxon>Cephaloboidea</taxon>
        <taxon>Cephalobidae</taxon>
        <taxon>Acrobeloides</taxon>
    </lineage>
</organism>
<dbReference type="Proteomes" id="UP000887540">
    <property type="component" value="Unplaced"/>
</dbReference>
<dbReference type="AlphaFoldDB" id="A0A914DZF4"/>
<dbReference type="WBParaSite" id="ACRNAN_scaffold474.g9547.t1">
    <property type="protein sequence ID" value="ACRNAN_scaffold474.g9547.t1"/>
    <property type="gene ID" value="ACRNAN_scaffold474.g9547"/>
</dbReference>
<sequence length="206" mass="24072">MGTIEESRRLIEWMSSSHWARNRVKKSIIFKDSFRITGFMEAYIKFFLETKTPNTMFKNVLIRTDAFYAYGPGPSPHGCANEYCGIPQYLPFSIPRDFCLENNIIGRIYQVEDDEDDENYKILIETDVWSKGFAKELFEIKREDGYILRIISDIGDQNDESESLTFTLHHKDCPPKEFVPNWAAFPLPQDQLGFDYVDMYGNLLEC</sequence>
<protein>
    <submittedName>
        <fullName evidence="2">Uncharacterized protein</fullName>
    </submittedName>
</protein>